<name>A0AAD8E7E0_DIPPU</name>
<feature type="compositionally biased region" description="Acidic residues" evidence="1">
    <location>
        <begin position="277"/>
        <end position="289"/>
    </location>
</feature>
<organism evidence="2 3">
    <name type="scientific">Diploptera punctata</name>
    <name type="common">Pacific beetle cockroach</name>
    <dbReference type="NCBI Taxonomy" id="6984"/>
    <lineage>
        <taxon>Eukaryota</taxon>
        <taxon>Metazoa</taxon>
        <taxon>Ecdysozoa</taxon>
        <taxon>Arthropoda</taxon>
        <taxon>Hexapoda</taxon>
        <taxon>Insecta</taxon>
        <taxon>Pterygota</taxon>
        <taxon>Neoptera</taxon>
        <taxon>Polyneoptera</taxon>
        <taxon>Dictyoptera</taxon>
        <taxon>Blattodea</taxon>
        <taxon>Blaberoidea</taxon>
        <taxon>Blaberidae</taxon>
        <taxon>Diplopterinae</taxon>
        <taxon>Diploptera</taxon>
    </lineage>
</organism>
<feature type="non-terminal residue" evidence="2">
    <location>
        <position position="344"/>
    </location>
</feature>
<evidence type="ECO:0000256" key="1">
    <source>
        <dbReference type="SAM" id="MobiDB-lite"/>
    </source>
</evidence>
<feature type="compositionally biased region" description="Polar residues" evidence="1">
    <location>
        <begin position="261"/>
        <end position="272"/>
    </location>
</feature>
<feature type="compositionally biased region" description="Basic and acidic residues" evidence="1">
    <location>
        <begin position="44"/>
        <end position="56"/>
    </location>
</feature>
<dbReference type="Proteomes" id="UP001233999">
    <property type="component" value="Unassembled WGS sequence"/>
</dbReference>
<feature type="compositionally biased region" description="Basic and acidic residues" evidence="1">
    <location>
        <begin position="335"/>
        <end position="344"/>
    </location>
</feature>
<evidence type="ECO:0000313" key="2">
    <source>
        <dbReference type="EMBL" id="KAJ9579626.1"/>
    </source>
</evidence>
<feature type="region of interest" description="Disordered" evidence="1">
    <location>
        <begin position="219"/>
        <end position="344"/>
    </location>
</feature>
<accession>A0AAD8E7E0</accession>
<dbReference type="EMBL" id="JASPKZ010008384">
    <property type="protein sequence ID" value="KAJ9579626.1"/>
    <property type="molecule type" value="Genomic_DNA"/>
</dbReference>
<dbReference type="AlphaFoldDB" id="A0AAD8E7E0"/>
<reference evidence="2" key="1">
    <citation type="journal article" date="2023" name="IScience">
        <title>Live-bearing cockroach genome reveals convergent evolutionary mechanisms linked to viviparity in insects and beyond.</title>
        <authorList>
            <person name="Fouks B."/>
            <person name="Harrison M.C."/>
            <person name="Mikhailova A.A."/>
            <person name="Marchal E."/>
            <person name="English S."/>
            <person name="Carruthers M."/>
            <person name="Jennings E.C."/>
            <person name="Chiamaka E.L."/>
            <person name="Frigard R.A."/>
            <person name="Pippel M."/>
            <person name="Attardo G.M."/>
            <person name="Benoit J.B."/>
            <person name="Bornberg-Bauer E."/>
            <person name="Tobe S.S."/>
        </authorList>
    </citation>
    <scope>NUCLEOTIDE SEQUENCE</scope>
    <source>
        <strain evidence="2">Stay&amp;Tobe</strain>
    </source>
</reference>
<proteinExistence type="predicted"/>
<feature type="compositionally biased region" description="Polar residues" evidence="1">
    <location>
        <begin position="57"/>
        <end position="66"/>
    </location>
</feature>
<feature type="region of interest" description="Disordered" evidence="1">
    <location>
        <begin position="28"/>
        <end position="66"/>
    </location>
</feature>
<feature type="compositionally biased region" description="Polar residues" evidence="1">
    <location>
        <begin position="30"/>
        <end position="39"/>
    </location>
</feature>
<gene>
    <name evidence="2" type="ORF">L9F63_004705</name>
</gene>
<sequence>KEEENQYLLAKEQLLKQAAADEQLAKELQEQSVQGTSGLLNKIEPVRGMDDKENKNNSRASVSSQIRGPMDSYLCSQKKSTVSAGKFLTTSDSSFNVKFAGNKQKIGSISELEKFRSASNISTGSHDSINQEMHHFKPIKSVPRTPPKKLSDARVLVPMVVKAVPVNLNPLYESSAAESYVRAWIPSLQQQLLKVHLDRIKGVLRTSETYPTVSAFRDGSQRWHEQWKSQSTKVGGEATEMEDGEDLEPSRKKARLDFSSDEQTSSFCNAKISNKDDSDESGDPDFDDPDVTHIIGVDPELNSQDFIEMKNKNKTSSSSGVKSGNEMSNNRFKPHAKEKQFHKK</sequence>
<evidence type="ECO:0000313" key="3">
    <source>
        <dbReference type="Proteomes" id="UP001233999"/>
    </source>
</evidence>
<feature type="non-terminal residue" evidence="2">
    <location>
        <position position="1"/>
    </location>
</feature>
<keyword evidence="3" id="KW-1185">Reference proteome</keyword>
<feature type="compositionally biased region" description="Polar residues" evidence="1">
    <location>
        <begin position="314"/>
        <end position="331"/>
    </location>
</feature>
<feature type="compositionally biased region" description="Basic and acidic residues" evidence="1">
    <location>
        <begin position="248"/>
        <end position="258"/>
    </location>
</feature>
<reference evidence="2" key="2">
    <citation type="submission" date="2023-05" db="EMBL/GenBank/DDBJ databases">
        <authorList>
            <person name="Fouks B."/>
        </authorList>
    </citation>
    <scope>NUCLEOTIDE SEQUENCE</scope>
    <source>
        <strain evidence="2">Stay&amp;Tobe</strain>
        <tissue evidence="2">Testes</tissue>
    </source>
</reference>
<comment type="caution">
    <text evidence="2">The sequence shown here is derived from an EMBL/GenBank/DDBJ whole genome shotgun (WGS) entry which is preliminary data.</text>
</comment>
<protein>
    <submittedName>
        <fullName evidence="2">Uncharacterized protein</fullName>
    </submittedName>
</protein>